<reference evidence="2 3" key="1">
    <citation type="submission" date="2019-01" db="EMBL/GenBank/DDBJ databases">
        <title>PMF-metabolizing Aryl O-demethylase.</title>
        <authorList>
            <person name="Kim M."/>
        </authorList>
    </citation>
    <scope>NUCLEOTIDE SEQUENCE [LARGE SCALE GENOMIC DNA]</scope>
    <source>
        <strain evidence="2 3">PMF1</strain>
    </source>
</reference>
<dbReference type="PROSITE" id="PS51186">
    <property type="entry name" value="GNAT"/>
    <property type="match status" value="1"/>
</dbReference>
<proteinExistence type="predicted"/>
<dbReference type="InterPro" id="IPR000182">
    <property type="entry name" value="GNAT_dom"/>
</dbReference>
<dbReference type="PANTHER" id="PTHR43792">
    <property type="entry name" value="GNAT FAMILY, PUTATIVE (AFU_ORTHOLOGUE AFUA_3G00765)-RELATED-RELATED"/>
    <property type="match status" value="1"/>
</dbReference>
<gene>
    <name evidence="2" type="ORF">PMF13cell1_03153</name>
</gene>
<dbReference type="Gene3D" id="3.40.630.30">
    <property type="match status" value="1"/>
</dbReference>
<dbReference type="AlphaFoldDB" id="A0A4P6M1S6"/>
<dbReference type="Proteomes" id="UP000289794">
    <property type="component" value="Chromosome"/>
</dbReference>
<dbReference type="Pfam" id="PF13302">
    <property type="entry name" value="Acetyltransf_3"/>
    <property type="match status" value="1"/>
</dbReference>
<dbReference type="SUPFAM" id="SSF55729">
    <property type="entry name" value="Acyl-CoA N-acyltransferases (Nat)"/>
    <property type="match status" value="1"/>
</dbReference>
<protein>
    <recommendedName>
        <fullName evidence="1">N-acetyltransferase domain-containing protein</fullName>
    </recommendedName>
</protein>
<name>A0A4P6M1S6_9FIRM</name>
<organism evidence="2 3">
    <name type="scientific">Blautia producta</name>
    <dbReference type="NCBI Taxonomy" id="33035"/>
    <lineage>
        <taxon>Bacteria</taxon>
        <taxon>Bacillati</taxon>
        <taxon>Bacillota</taxon>
        <taxon>Clostridia</taxon>
        <taxon>Lachnospirales</taxon>
        <taxon>Lachnospiraceae</taxon>
        <taxon>Blautia</taxon>
    </lineage>
</organism>
<dbReference type="EMBL" id="CP035945">
    <property type="protein sequence ID" value="QBE97590.1"/>
    <property type="molecule type" value="Genomic_DNA"/>
</dbReference>
<dbReference type="InterPro" id="IPR016181">
    <property type="entry name" value="Acyl_CoA_acyltransferase"/>
</dbReference>
<evidence type="ECO:0000313" key="2">
    <source>
        <dbReference type="EMBL" id="QBE97590.1"/>
    </source>
</evidence>
<sequence length="198" mass="23654">MIYLETERLILRDYTENDAEEYSRLMADDQVMYYLRDIQHHSREESEEDFRNILLDMREKDRQRYFLHIQKKDTGEQIGSIGYTVTDTTPAGKLVHLGYFTYPKYWGCGYVTEALEKVMEFAFSQDGVYRITTGCLRENRGSERVMQKCGMIREAEHVDYEWHDGKMKTRMEYRMLKSDWEKMRQDSTGLNPSKSTKV</sequence>
<feature type="domain" description="N-acetyltransferase" evidence="1">
    <location>
        <begin position="9"/>
        <end position="172"/>
    </location>
</feature>
<evidence type="ECO:0000259" key="1">
    <source>
        <dbReference type="PROSITE" id="PS51186"/>
    </source>
</evidence>
<dbReference type="GO" id="GO:0016747">
    <property type="term" value="F:acyltransferase activity, transferring groups other than amino-acyl groups"/>
    <property type="evidence" value="ECO:0007669"/>
    <property type="project" value="InterPro"/>
</dbReference>
<accession>A0A4P6M1S6</accession>
<dbReference type="RefSeq" id="WP_130181305.1">
    <property type="nucleotide sequence ID" value="NZ_CP035945.1"/>
</dbReference>
<evidence type="ECO:0000313" key="3">
    <source>
        <dbReference type="Proteomes" id="UP000289794"/>
    </source>
</evidence>
<dbReference type="InterPro" id="IPR051531">
    <property type="entry name" value="N-acetyltransferase"/>
</dbReference>
<dbReference type="KEGG" id="bpro:PMF13cell1_03153"/>